<evidence type="ECO:0000313" key="3">
    <source>
        <dbReference type="Proteomes" id="UP000266691"/>
    </source>
</evidence>
<reference evidence="2 4" key="2">
    <citation type="submission" date="2019-07" db="EMBL/GenBank/DDBJ databases">
        <title>Draft genome of two Muricauda strains isolated from deep sea.</title>
        <authorList>
            <person name="Sun C."/>
        </authorList>
    </citation>
    <scope>NUCLEOTIDE SEQUENCE [LARGE SCALE GENOMIC DNA]</scope>
    <source>
        <strain evidence="2 4">72</strain>
    </source>
</reference>
<evidence type="ECO:0000313" key="1">
    <source>
        <dbReference type="EMBL" id="RIV46989.1"/>
    </source>
</evidence>
<dbReference type="Proteomes" id="UP000321621">
    <property type="component" value="Unassembled WGS sequence"/>
</dbReference>
<dbReference type="OrthoDB" id="1433475at2"/>
<gene>
    <name evidence="1" type="ORF">D2V05_02455</name>
    <name evidence="2" type="ORF">FQ017_02445</name>
</gene>
<organism evidence="1 3">
    <name type="scientific">Flagellimonas pelagia</name>
    <dbReference type="NCBI Taxonomy" id="2306998"/>
    <lineage>
        <taxon>Bacteria</taxon>
        <taxon>Pseudomonadati</taxon>
        <taxon>Bacteroidota</taxon>
        <taxon>Flavobacteriia</taxon>
        <taxon>Flavobacteriales</taxon>
        <taxon>Flavobacteriaceae</taxon>
        <taxon>Flagellimonas</taxon>
    </lineage>
</organism>
<dbReference type="AlphaFoldDB" id="A0A3A1NLD4"/>
<proteinExistence type="predicted"/>
<reference evidence="1 3" key="1">
    <citation type="submission" date="2018-08" db="EMBL/GenBank/DDBJ databases">
        <title>Proposal of Muricauda 72 sp.nov. and Muricauda NH166 sp.nov., isolated from seawater.</title>
        <authorList>
            <person name="Cheng H."/>
            <person name="Wu Y.-H."/>
            <person name="Guo L.-L."/>
            <person name="Xu X.-W."/>
        </authorList>
    </citation>
    <scope>NUCLEOTIDE SEQUENCE [LARGE SCALE GENOMIC DNA]</scope>
    <source>
        <strain evidence="1 3">72</strain>
    </source>
</reference>
<keyword evidence="4" id="KW-1185">Reference proteome</keyword>
<keyword evidence="1" id="KW-0645">Protease</keyword>
<keyword evidence="1" id="KW-0378">Hydrolase</keyword>
<accession>A0A3A1NLD4</accession>
<keyword evidence="1" id="KW-0121">Carboxypeptidase</keyword>
<evidence type="ECO:0000313" key="2">
    <source>
        <dbReference type="EMBL" id="TXJ99879.1"/>
    </source>
</evidence>
<dbReference type="SUPFAM" id="SSF49464">
    <property type="entry name" value="Carboxypeptidase regulatory domain-like"/>
    <property type="match status" value="1"/>
</dbReference>
<sequence length="505" mass="58928">MSINKTLIHLLFILFIGLPLSAQTVSSRLVDAKTQKGIPYATVQYGEHQGVITNEEGRFSFVLDADTTLPDSVYVTSMGYEKKGYSLEQLHDSIILLNSKAIELSGVYVFDKELEVDDIIEKMKERIPQNVNKDPIKQRFFLRTSELANMQKVDFGFEKSSIKELNKELMDSIANSIPKNAHHYTESLGDLYKHHTKYKLDIFKAADLFDKRDVSSFEELAEHMEDIFKKNVKPGSYLKIKSGIFSEKIEVDSIIDTFDDERVEQMKKVKAQMQKDSISGLTDSQRGELREMLSQLYYKENTKLDLVEKTNRYEFKLVGYADINDAGVYVIDFEPKRSSADFRGRLYINIEDFAIMRLDFENTKRLRNFRLLGITYRENVYKGTMRFAKLPSGKYDLQFMDFAEGRYFAVDRPLKVVEKNKHVKGRRKQNELLLNIDFRMNMTNKWELVVFNQEEIAEGIFTNYKEDKTVRATYMPNYDPEFWKGYNIMEPNQAIRGFTVSEEEQ</sequence>
<dbReference type="GO" id="GO:0004180">
    <property type="term" value="F:carboxypeptidase activity"/>
    <property type="evidence" value="ECO:0007669"/>
    <property type="project" value="UniProtKB-KW"/>
</dbReference>
<dbReference type="EMBL" id="QXFI01000009">
    <property type="protein sequence ID" value="RIV46989.1"/>
    <property type="molecule type" value="Genomic_DNA"/>
</dbReference>
<dbReference type="InterPro" id="IPR008969">
    <property type="entry name" value="CarboxyPept-like_regulatory"/>
</dbReference>
<comment type="caution">
    <text evidence="1">The sequence shown here is derived from an EMBL/GenBank/DDBJ whole genome shotgun (WGS) entry which is preliminary data.</text>
</comment>
<dbReference type="EMBL" id="VNWK01000009">
    <property type="protein sequence ID" value="TXJ99879.1"/>
    <property type="molecule type" value="Genomic_DNA"/>
</dbReference>
<protein>
    <submittedName>
        <fullName evidence="1">Carboxypeptidase-like regulatory domain-containing protein</fullName>
    </submittedName>
</protein>
<evidence type="ECO:0000313" key="4">
    <source>
        <dbReference type="Proteomes" id="UP000321621"/>
    </source>
</evidence>
<name>A0A3A1NLD4_9FLAO</name>
<dbReference type="Proteomes" id="UP000266691">
    <property type="component" value="Unassembled WGS sequence"/>
</dbReference>